<dbReference type="OrthoDB" id="10065602at2759"/>
<gene>
    <name evidence="1" type="ORF">BV898_12868</name>
</gene>
<dbReference type="AlphaFoldDB" id="A0A1W0WCE2"/>
<dbReference type="EMBL" id="MTYJ01000135">
    <property type="protein sequence ID" value="OQV12847.1"/>
    <property type="molecule type" value="Genomic_DNA"/>
</dbReference>
<name>A0A1W0WCE2_HYPEX</name>
<accession>A0A1W0WCE2</accession>
<dbReference type="Proteomes" id="UP000192578">
    <property type="component" value="Unassembled WGS sequence"/>
</dbReference>
<reference evidence="2" key="1">
    <citation type="submission" date="2017-01" db="EMBL/GenBank/DDBJ databases">
        <title>Comparative genomics of anhydrobiosis in the tardigrade Hypsibius dujardini.</title>
        <authorList>
            <person name="Yoshida Y."/>
            <person name="Koutsovoulos G."/>
            <person name="Laetsch D."/>
            <person name="Stevens L."/>
            <person name="Kumar S."/>
            <person name="Horikawa D."/>
            <person name="Ishino K."/>
            <person name="Komine S."/>
            <person name="Tomita M."/>
            <person name="Blaxter M."/>
            <person name="Arakawa K."/>
        </authorList>
    </citation>
    <scope>NUCLEOTIDE SEQUENCE [LARGE SCALE GENOMIC DNA]</scope>
    <source>
        <strain evidence="2">Z151</strain>
    </source>
</reference>
<proteinExistence type="predicted"/>
<comment type="caution">
    <text evidence="1">The sequence shown here is derived from an EMBL/GenBank/DDBJ whole genome shotgun (WGS) entry which is preliminary data.</text>
</comment>
<keyword evidence="2" id="KW-1185">Reference proteome</keyword>
<evidence type="ECO:0000313" key="1">
    <source>
        <dbReference type="EMBL" id="OQV12847.1"/>
    </source>
</evidence>
<evidence type="ECO:0000313" key="2">
    <source>
        <dbReference type="Proteomes" id="UP000192578"/>
    </source>
</evidence>
<sequence length="230" mass="25135">MKYHDMNCSTDVPTAESSIIRRDFDRAGKAVILATCAFYRTRWYECYGVADCGRGEGITHCAGAAPWRGYFEGTPQTGFRGNITAEAMNSPPMPDLTVSAPILAPLPENPQVPPAVKRKILYTCEKFFDSDAACSSVAQECWNGPSGRRSCKTTRLPYTRSSRNEHIFTKFDEIVKGISQQSIDASASGIVVSCYFYSSTDYVCGVPFAVDFNGSSRVRPADGSFFSGSS</sequence>
<organism evidence="1 2">
    <name type="scientific">Hypsibius exemplaris</name>
    <name type="common">Freshwater tardigrade</name>
    <dbReference type="NCBI Taxonomy" id="2072580"/>
    <lineage>
        <taxon>Eukaryota</taxon>
        <taxon>Metazoa</taxon>
        <taxon>Ecdysozoa</taxon>
        <taxon>Tardigrada</taxon>
        <taxon>Eutardigrada</taxon>
        <taxon>Parachela</taxon>
        <taxon>Hypsibioidea</taxon>
        <taxon>Hypsibiidae</taxon>
        <taxon>Hypsibius</taxon>
    </lineage>
</organism>
<protein>
    <submittedName>
        <fullName evidence="1">Uncharacterized protein</fullName>
    </submittedName>
</protein>